<accession>A0A0K2RZ44</accession>
<evidence type="ECO:0000313" key="2">
    <source>
        <dbReference type="Proteomes" id="UP000066203"/>
    </source>
</evidence>
<reference evidence="2" key="1">
    <citation type="submission" date="2015-08" db="EMBL/GenBank/DDBJ databases">
        <title>Complete genome sequence of Rothia mucilaginosa strain NUM-Rm6536.</title>
        <authorList>
            <person name="Nambu T."/>
        </authorList>
    </citation>
    <scope>NUCLEOTIDE SEQUENCE [LARGE SCALE GENOMIC DNA]</scope>
    <source>
        <strain evidence="2">NUM-Rm6536</strain>
    </source>
</reference>
<dbReference type="EMBL" id="AP014938">
    <property type="protein sequence ID" value="BAS20103.1"/>
    <property type="molecule type" value="Genomic_DNA"/>
</dbReference>
<evidence type="ECO:0000313" key="1">
    <source>
        <dbReference type="EMBL" id="BAS20103.1"/>
    </source>
</evidence>
<sequence length="41" mass="4591">MQMSMVNPAPVVVTLILLTLFIFAVVVAYNRPSVRRAQSEK</sequence>
<dbReference type="Proteomes" id="UP000066203">
    <property type="component" value="Chromosome"/>
</dbReference>
<gene>
    <name evidence="1" type="ORF">RM6536_0856</name>
</gene>
<proteinExistence type="predicted"/>
<dbReference type="PATRIC" id="fig|43675.28.peg.874"/>
<name>A0A0K2RZ44_9MICC</name>
<dbReference type="AlphaFoldDB" id="A0A0K2RZ44"/>
<organism evidence="1">
    <name type="scientific">Rothia mucilaginosa</name>
    <dbReference type="NCBI Taxonomy" id="43675"/>
    <lineage>
        <taxon>Bacteria</taxon>
        <taxon>Bacillati</taxon>
        <taxon>Actinomycetota</taxon>
        <taxon>Actinomycetes</taxon>
        <taxon>Micrococcales</taxon>
        <taxon>Micrococcaceae</taxon>
        <taxon>Rothia</taxon>
    </lineage>
</organism>
<protein>
    <submittedName>
        <fullName evidence="1">Uncharacterized protein</fullName>
    </submittedName>
</protein>